<keyword evidence="2" id="KW-1185">Reference proteome</keyword>
<sequence>MILAITVSWCAEERPTHLRSLRNSCVCDLSAFFFALVTYGGSSSHAIFVGVGHRFSEAECDPYFHWPCCLLLVRNAVVYYRCHRRDVSS</sequence>
<comment type="caution">
    <text evidence="1">The sequence shown here is derived from an EMBL/GenBank/DDBJ whole genome shotgun (WGS) entry which is preliminary data.</text>
</comment>
<name>A0AA87ZZ66_FICCA</name>
<accession>A0AA87ZZ66</accession>
<protein>
    <submittedName>
        <fullName evidence="1">Uncharacterized protein</fullName>
    </submittedName>
</protein>
<dbReference type="Proteomes" id="UP001187192">
    <property type="component" value="Unassembled WGS sequence"/>
</dbReference>
<evidence type="ECO:0000313" key="2">
    <source>
        <dbReference type="Proteomes" id="UP001187192"/>
    </source>
</evidence>
<proteinExistence type="predicted"/>
<dbReference type="EMBL" id="BTGU01000013">
    <property type="protein sequence ID" value="GMN41805.1"/>
    <property type="molecule type" value="Genomic_DNA"/>
</dbReference>
<dbReference type="AlphaFoldDB" id="A0AA87ZZ66"/>
<gene>
    <name evidence="1" type="ORF">TIFTF001_011031</name>
</gene>
<organism evidence="1 2">
    <name type="scientific">Ficus carica</name>
    <name type="common">Common fig</name>
    <dbReference type="NCBI Taxonomy" id="3494"/>
    <lineage>
        <taxon>Eukaryota</taxon>
        <taxon>Viridiplantae</taxon>
        <taxon>Streptophyta</taxon>
        <taxon>Embryophyta</taxon>
        <taxon>Tracheophyta</taxon>
        <taxon>Spermatophyta</taxon>
        <taxon>Magnoliopsida</taxon>
        <taxon>eudicotyledons</taxon>
        <taxon>Gunneridae</taxon>
        <taxon>Pentapetalae</taxon>
        <taxon>rosids</taxon>
        <taxon>fabids</taxon>
        <taxon>Rosales</taxon>
        <taxon>Moraceae</taxon>
        <taxon>Ficeae</taxon>
        <taxon>Ficus</taxon>
    </lineage>
</organism>
<evidence type="ECO:0000313" key="1">
    <source>
        <dbReference type="EMBL" id="GMN41805.1"/>
    </source>
</evidence>
<reference evidence="1" key="1">
    <citation type="submission" date="2023-07" db="EMBL/GenBank/DDBJ databases">
        <title>draft genome sequence of fig (Ficus carica).</title>
        <authorList>
            <person name="Takahashi T."/>
            <person name="Nishimura K."/>
        </authorList>
    </citation>
    <scope>NUCLEOTIDE SEQUENCE</scope>
</reference>